<dbReference type="AlphaFoldDB" id="A0A1U7M354"/>
<dbReference type="PANTHER" id="PTHR35867:SF1">
    <property type="entry name" value="PROTEIN RSEC"/>
    <property type="match status" value="1"/>
</dbReference>
<organism evidence="2 3">
    <name type="scientific">Tissierella creatinophila DSM 6911</name>
    <dbReference type="NCBI Taxonomy" id="1123403"/>
    <lineage>
        <taxon>Bacteria</taxon>
        <taxon>Bacillati</taxon>
        <taxon>Bacillota</taxon>
        <taxon>Tissierellia</taxon>
        <taxon>Tissierellales</taxon>
        <taxon>Tissierellaceae</taxon>
        <taxon>Tissierella</taxon>
    </lineage>
</organism>
<keyword evidence="3" id="KW-1185">Reference proteome</keyword>
<dbReference type="PANTHER" id="PTHR35867">
    <property type="entry name" value="PROTEIN RSEC"/>
    <property type="match status" value="1"/>
</dbReference>
<protein>
    <submittedName>
        <fullName evidence="2">Positive regulator of sigma(E), RseC/MucC</fullName>
    </submittedName>
</protein>
<dbReference type="Pfam" id="PF04246">
    <property type="entry name" value="RseC_MucC"/>
    <property type="match status" value="1"/>
</dbReference>
<evidence type="ECO:0000313" key="3">
    <source>
        <dbReference type="Proteomes" id="UP000186112"/>
    </source>
</evidence>
<evidence type="ECO:0000256" key="1">
    <source>
        <dbReference type="SAM" id="Phobius"/>
    </source>
</evidence>
<keyword evidence="1" id="KW-0812">Transmembrane</keyword>
<feature type="transmembrane region" description="Helical" evidence="1">
    <location>
        <begin position="28"/>
        <end position="47"/>
    </location>
</feature>
<name>A0A1U7M354_TISCR</name>
<evidence type="ECO:0000313" key="2">
    <source>
        <dbReference type="EMBL" id="OLS01680.1"/>
    </source>
</evidence>
<gene>
    <name evidence="2" type="ORF">TICRE_22800</name>
</gene>
<dbReference type="Proteomes" id="UP000186112">
    <property type="component" value="Unassembled WGS sequence"/>
</dbReference>
<feature type="transmembrane region" description="Helical" evidence="1">
    <location>
        <begin position="59"/>
        <end position="76"/>
    </location>
</feature>
<reference evidence="2 3" key="1">
    <citation type="submission" date="2016-02" db="EMBL/GenBank/DDBJ databases">
        <title>Genome sequence of Tissierella creatinophila DSM 6911.</title>
        <authorList>
            <person name="Poehlein A."/>
            <person name="Daniel R."/>
        </authorList>
    </citation>
    <scope>NUCLEOTIDE SEQUENCE [LARGE SCALE GENOMIC DNA]</scope>
    <source>
        <strain evidence="2 3">DSM 6911</strain>
    </source>
</reference>
<comment type="caution">
    <text evidence="2">The sequence shown here is derived from an EMBL/GenBank/DDBJ whole genome shotgun (WGS) entry which is preliminary data.</text>
</comment>
<dbReference type="EMBL" id="LTDM01000064">
    <property type="protein sequence ID" value="OLS01680.1"/>
    <property type="molecule type" value="Genomic_DNA"/>
</dbReference>
<accession>A0A1U7M354</accession>
<proteinExistence type="predicted"/>
<sequence>MIPNDLDAKVGDFVEVKAEISSLLKYTFILYMIPFIFLIGGIFIGNFLFRNVNIDSREILSFLSGIVSVMISLLILKFMDKRVEKRDDEAIKATRIL</sequence>
<keyword evidence="1" id="KW-0472">Membrane</keyword>
<keyword evidence="1" id="KW-1133">Transmembrane helix</keyword>
<dbReference type="InterPro" id="IPR007359">
    <property type="entry name" value="SigmaE_reg_RseC_MucC"/>
</dbReference>